<dbReference type="HOGENOM" id="CLU_063713_0_0_1"/>
<sequence>MDNTGLPNDNSHLISWAQVPVLVPIPLYLGGVPGPTPAFYHPLLYNASIPQINQLMPATNAGLYVWASIPVSPNTSTPLAYTTRLTTVEELGHQGWAPEIRAMQEIAGLPNNPFNASKFSVNSSNPFASSPLAQYNPDPAVGVYPAQPSGTLETSFSSTNHPWVGGSNPAESPSTGWGTRPLGMNTMNTPLTSKQETTQQHQPNHAVNEWGLLFEPFNPSAPSPFAEQLPESSVYPSQPRSSSVPASTSVENAWPQLMSAPMTTSQGNDHFQHFQSPNDFGNRWDFDVSQLASFEHSASSSTQLRLPEEMAAESYIDDNRNSNIDEPVLDFQNSSFYEEGRMGVAELDVMTDEDSEEDDDSNNGDEPVPD</sequence>
<protein>
    <submittedName>
        <fullName evidence="2">Uncharacterized protein</fullName>
    </submittedName>
</protein>
<proteinExistence type="predicted"/>
<gene>
    <name evidence="2" type="ORF">M413DRAFT_13100</name>
</gene>
<dbReference type="Proteomes" id="UP000053424">
    <property type="component" value="Unassembled WGS sequence"/>
</dbReference>
<name>A0A0C3BMJ2_HEBCY</name>
<feature type="compositionally biased region" description="Acidic residues" evidence="1">
    <location>
        <begin position="349"/>
        <end position="370"/>
    </location>
</feature>
<organism evidence="2 3">
    <name type="scientific">Hebeloma cylindrosporum</name>
    <dbReference type="NCBI Taxonomy" id="76867"/>
    <lineage>
        <taxon>Eukaryota</taxon>
        <taxon>Fungi</taxon>
        <taxon>Dikarya</taxon>
        <taxon>Basidiomycota</taxon>
        <taxon>Agaricomycotina</taxon>
        <taxon>Agaricomycetes</taxon>
        <taxon>Agaricomycetidae</taxon>
        <taxon>Agaricales</taxon>
        <taxon>Agaricineae</taxon>
        <taxon>Hymenogastraceae</taxon>
        <taxon>Hebeloma</taxon>
    </lineage>
</organism>
<keyword evidence="3" id="KW-1185">Reference proteome</keyword>
<dbReference type="AlphaFoldDB" id="A0A0C3BMJ2"/>
<reference evidence="3" key="2">
    <citation type="submission" date="2015-01" db="EMBL/GenBank/DDBJ databases">
        <title>Evolutionary Origins and Diversification of the Mycorrhizal Mutualists.</title>
        <authorList>
            <consortium name="DOE Joint Genome Institute"/>
            <consortium name="Mycorrhizal Genomics Consortium"/>
            <person name="Kohler A."/>
            <person name="Kuo A."/>
            <person name="Nagy L.G."/>
            <person name="Floudas D."/>
            <person name="Copeland A."/>
            <person name="Barry K.W."/>
            <person name="Cichocki N."/>
            <person name="Veneault-Fourrey C."/>
            <person name="LaButti K."/>
            <person name="Lindquist E.A."/>
            <person name="Lipzen A."/>
            <person name="Lundell T."/>
            <person name="Morin E."/>
            <person name="Murat C."/>
            <person name="Riley R."/>
            <person name="Ohm R."/>
            <person name="Sun H."/>
            <person name="Tunlid A."/>
            <person name="Henrissat B."/>
            <person name="Grigoriev I.V."/>
            <person name="Hibbett D.S."/>
            <person name="Martin F."/>
        </authorList>
    </citation>
    <scope>NUCLEOTIDE SEQUENCE [LARGE SCALE GENOMIC DNA]</scope>
    <source>
        <strain evidence="3">h7</strain>
    </source>
</reference>
<reference evidence="2 3" key="1">
    <citation type="submission" date="2014-04" db="EMBL/GenBank/DDBJ databases">
        <authorList>
            <consortium name="DOE Joint Genome Institute"/>
            <person name="Kuo A."/>
            <person name="Gay G."/>
            <person name="Dore J."/>
            <person name="Kohler A."/>
            <person name="Nagy L.G."/>
            <person name="Floudas D."/>
            <person name="Copeland A."/>
            <person name="Barry K.W."/>
            <person name="Cichocki N."/>
            <person name="Veneault-Fourrey C."/>
            <person name="LaButti K."/>
            <person name="Lindquist E.A."/>
            <person name="Lipzen A."/>
            <person name="Lundell T."/>
            <person name="Morin E."/>
            <person name="Murat C."/>
            <person name="Sun H."/>
            <person name="Tunlid A."/>
            <person name="Henrissat B."/>
            <person name="Grigoriev I.V."/>
            <person name="Hibbett D.S."/>
            <person name="Martin F."/>
            <person name="Nordberg H.P."/>
            <person name="Cantor M.N."/>
            <person name="Hua S.X."/>
        </authorList>
    </citation>
    <scope>NUCLEOTIDE SEQUENCE [LARGE SCALE GENOMIC DNA]</scope>
    <source>
        <strain evidence="3">h7</strain>
    </source>
</reference>
<accession>A0A0C3BMJ2</accession>
<dbReference type="EMBL" id="KN831794">
    <property type="protein sequence ID" value="KIM37910.1"/>
    <property type="molecule type" value="Genomic_DNA"/>
</dbReference>
<feature type="region of interest" description="Disordered" evidence="1">
    <location>
        <begin position="219"/>
        <end position="249"/>
    </location>
</feature>
<feature type="region of interest" description="Disordered" evidence="1">
    <location>
        <begin position="340"/>
        <end position="370"/>
    </location>
</feature>
<evidence type="ECO:0000313" key="3">
    <source>
        <dbReference type="Proteomes" id="UP000053424"/>
    </source>
</evidence>
<evidence type="ECO:0000313" key="2">
    <source>
        <dbReference type="EMBL" id="KIM37910.1"/>
    </source>
</evidence>
<evidence type="ECO:0000256" key="1">
    <source>
        <dbReference type="SAM" id="MobiDB-lite"/>
    </source>
</evidence>
<feature type="compositionally biased region" description="Low complexity" evidence="1">
    <location>
        <begin position="232"/>
        <end position="245"/>
    </location>
</feature>